<gene>
    <name evidence="1" type="ORF">F9K94_21845</name>
</gene>
<protein>
    <submittedName>
        <fullName evidence="1">Uncharacterized protein</fullName>
    </submittedName>
</protein>
<comment type="caution">
    <text evidence="1">The sequence shown here is derived from an EMBL/GenBank/DDBJ whole genome shotgun (WGS) entry which is preliminary data.</text>
</comment>
<sequence>MSNITALKVNISAEEAEELRKKSEITSLPEDGIYLMDAIDEAVKKGTVSADDMLSGQDMLIAIAEKLEQEGDNPEVRALMIENLRLMSDYATTRLVPIEIP</sequence>
<evidence type="ECO:0000313" key="1">
    <source>
        <dbReference type="EMBL" id="KAB2655198.1"/>
    </source>
</evidence>
<dbReference type="AlphaFoldDB" id="A0A7V7VR86"/>
<proteinExistence type="predicted"/>
<organism evidence="1 2">
    <name type="scientific">Brucella tritici</name>
    <dbReference type="NCBI Taxonomy" id="94626"/>
    <lineage>
        <taxon>Bacteria</taxon>
        <taxon>Pseudomonadati</taxon>
        <taxon>Pseudomonadota</taxon>
        <taxon>Alphaproteobacteria</taxon>
        <taxon>Hyphomicrobiales</taxon>
        <taxon>Brucellaceae</taxon>
        <taxon>Brucella/Ochrobactrum group</taxon>
        <taxon>Brucella</taxon>
    </lineage>
</organism>
<dbReference type="RefSeq" id="WP_151648520.1">
    <property type="nucleotide sequence ID" value="NZ_WBVY01000007.1"/>
</dbReference>
<dbReference type="Proteomes" id="UP000460650">
    <property type="component" value="Unassembled WGS sequence"/>
</dbReference>
<evidence type="ECO:0000313" key="2">
    <source>
        <dbReference type="Proteomes" id="UP000460650"/>
    </source>
</evidence>
<name>A0A7V7VR86_9HYPH</name>
<accession>A0A7V7VR86</accession>
<reference evidence="1 2" key="1">
    <citation type="submission" date="2019-09" db="EMBL/GenBank/DDBJ databases">
        <title>Taxonomic organization of the family Brucellaceae based on a phylogenomic approach.</title>
        <authorList>
            <person name="Leclercq S."/>
            <person name="Cloeckaert A."/>
            <person name="Zygmunt M.S."/>
        </authorList>
    </citation>
    <scope>NUCLEOTIDE SEQUENCE [LARGE SCALE GENOMIC DNA]</scope>
    <source>
        <strain evidence="1 2">TA93</strain>
    </source>
</reference>
<dbReference type="EMBL" id="WBVY01000007">
    <property type="protein sequence ID" value="KAB2655198.1"/>
    <property type="molecule type" value="Genomic_DNA"/>
</dbReference>